<feature type="compositionally biased region" description="Polar residues" evidence="7">
    <location>
        <begin position="2508"/>
        <end position="2518"/>
    </location>
</feature>
<dbReference type="GO" id="GO:0003964">
    <property type="term" value="F:RNA-directed DNA polymerase activity"/>
    <property type="evidence" value="ECO:0007669"/>
    <property type="project" value="UniProtKB-KW"/>
</dbReference>
<evidence type="ECO:0000256" key="3">
    <source>
        <dbReference type="ARBA" id="ARBA00022722"/>
    </source>
</evidence>
<feature type="domain" description="Integrase catalytic" evidence="8">
    <location>
        <begin position="1625"/>
        <end position="1801"/>
    </location>
</feature>
<keyword evidence="1" id="KW-0808">Transferase</keyword>
<dbReference type="CDD" id="cd09274">
    <property type="entry name" value="RNase_HI_RT_Ty3"/>
    <property type="match status" value="1"/>
</dbReference>
<dbReference type="PROSITE" id="PS50994">
    <property type="entry name" value="INTEGRASE"/>
    <property type="match status" value="1"/>
</dbReference>
<evidence type="ECO:0000256" key="7">
    <source>
        <dbReference type="SAM" id="MobiDB-lite"/>
    </source>
</evidence>
<dbReference type="InterPro" id="IPR041588">
    <property type="entry name" value="Integrase_H2C2"/>
</dbReference>
<dbReference type="FunFam" id="3.10.20.370:FF:000001">
    <property type="entry name" value="Retrovirus-related Pol polyprotein from transposon 17.6-like protein"/>
    <property type="match status" value="1"/>
</dbReference>
<protein>
    <submittedName>
        <fullName evidence="9">Integrase catalytic core</fullName>
    </submittedName>
</protein>
<dbReference type="Pfam" id="PF00665">
    <property type="entry name" value="rve"/>
    <property type="match status" value="1"/>
</dbReference>
<evidence type="ECO:0000313" key="10">
    <source>
        <dbReference type="Proteomes" id="UP000694240"/>
    </source>
</evidence>
<dbReference type="EMBL" id="JAEFBK010000006">
    <property type="protein sequence ID" value="KAG7592409.1"/>
    <property type="molecule type" value="Genomic_DNA"/>
</dbReference>
<name>A0A8T2C0E8_9BRAS</name>
<dbReference type="CDD" id="cd00303">
    <property type="entry name" value="retropepsin_like"/>
    <property type="match status" value="1"/>
</dbReference>
<dbReference type="GO" id="GO:0016787">
    <property type="term" value="F:hydrolase activity"/>
    <property type="evidence" value="ECO:0007669"/>
    <property type="project" value="UniProtKB-KW"/>
</dbReference>
<organism evidence="9 10">
    <name type="scientific">Arabidopsis thaliana x Arabidopsis arenosa</name>
    <dbReference type="NCBI Taxonomy" id="1240361"/>
    <lineage>
        <taxon>Eukaryota</taxon>
        <taxon>Viridiplantae</taxon>
        <taxon>Streptophyta</taxon>
        <taxon>Embryophyta</taxon>
        <taxon>Tracheophyta</taxon>
        <taxon>Spermatophyta</taxon>
        <taxon>Magnoliopsida</taxon>
        <taxon>eudicotyledons</taxon>
        <taxon>Gunneridae</taxon>
        <taxon>Pentapetalae</taxon>
        <taxon>rosids</taxon>
        <taxon>malvids</taxon>
        <taxon>Brassicales</taxon>
        <taxon>Brassicaceae</taxon>
        <taxon>Camelineae</taxon>
        <taxon>Arabidopsis</taxon>
    </lineage>
</organism>
<dbReference type="Pfam" id="PF03078">
    <property type="entry name" value="ATHILA"/>
    <property type="match status" value="1"/>
</dbReference>
<keyword evidence="5" id="KW-0378">Hydrolase</keyword>
<feature type="region of interest" description="Disordered" evidence="7">
    <location>
        <begin position="23"/>
        <end position="91"/>
    </location>
</feature>
<keyword evidence="6" id="KW-0695">RNA-directed DNA polymerase</keyword>
<sequence length="2518" mass="284014">MTRSQGSSHLADYQEDIGKFERANKKKKKIAEQREAEMAEFDAAGNLQNRDELPLGGDHQGVFPDPPPPRNNNAPAAGEQDAAARAAAERDAAANAARVAVANARPAPARQTLREHDAPNVVHFRDRNQQLPINRNDFEIKTGLLSLVKQNQFHGLTSENPVYHLDNFEDICSTTRMNGVPDDIIKCRLFTFSLADKAHRWLKSLDTENLRSWEDYKAAFLSQYFTQSRTAILRNKISSFQQHGTESFHDAWERFKDYYRECPHHGFPYATLINTFYRGVDKDYKMALDTASNGDFMTKTEDEATELIENLATSNSNHNVDYDRSYKGGGGESKQIAELTAKVEQLLKRDQRVVNFCDDSGEAQVYQEFVGDGSEDVQAELNYINGQGNYQNRGFNQNYRNHPNLSYRSTNVENPQDQVYPAQTGSQGQQFQSKPFVPGQGNFNNKVFVPKPQMQGNGYNQGGFQQKSQFNNFQGSYQAPTGNNSASSSGDNEMKLMMQQILEGQKKNAADINVKVDGMYSDLHGKFESLASHVKTLENQVAQTASASTRPMGVLPGKPITNPKDYNNGKEYVNAISLRSGKELNPILKKEKAKAISDDSGKDDVEKKSDDEPLVEKVEAEKTVPAKEQVEKVVPPPYVPKLPFPGRLRKIQREKEYAQCDEIMKQLHVRLPFLELVQNAPVYRKHLKDILTNKRTLEEGAVLISHECSAILHNIVPVKREDPGSFVLPGTIGEFSFGRCLCDLGAGVSLMPLSVSKKLGITKFTPTKMSLILADRSVRFPVGVAEDVYIRVGNFHIPTDFVIIELDDEPRDPLILGRPFLNTAGALIDVRRSKIKLQIGDIVQEFNMERVMSKPTIEGQTFWVDIMDELADELLEELNTEDPLQIALITEESEFGYLGEATTGFARMLDSSSPMTRVVAVAEFTENEVERAMVVSTTEDCDVWSELKAPKIELKPLPAGLRYAFLGPNSTYPVIINAELNNVESALLLCELRKYRKALGYSLDDITGISPTLCMHRIYLEDESMTSVEHQRRLNPNLRDVVKKEIMKLLDAGIIYPISDSTWVSPVHVVPKKGGVTVIKNEKNELIPTRTVTGHRMCIDYRKLNSATRKDHFPLPFIDQMLERLSNHPYYCFLDGYSGFFQIPIHPDDQEKTTFTCPYGTFAYRRMPFGLCNAPATFQRCMMSIFSDMIEDFMEVFMDDFSVHGTSFATCLSNLCRVLQRCEDKHLVLNWEKCHFMVRDGIVLGHKISEKGIEVDKAKIEVMMSMQPPNSVKGIRSFLGHAGFYRRFIKDFSKIARPLTQLLCKEQKFEFEESCLQAFTSIKNSLVSAPIVQPPDWELPFEVMCDASDYAVGAVLGQRKDKKLHVIYYASRTLDGAQVNYATTEKELLAIVFAFEKFRSYLVGSKVIVHTDHAALRYLVSKKDAKPRLLRWILLLQEFDLEIKDKKGIENGVADNLSRLRVEEDIPMRDALPGEELALIADRYISEMERARVNALELMTLHTGEGNSPWYADFANYLSCDVPPPDFTGYTKKKFLKDVQRYYWDEPYLYKKCADNLFRRCIPESEVAGILHSCHASDYAGHFASFKTATKVLQTGFWWPSLFKDAHEFVARCDACQRKGSISKRNEMPQNFILEVEVFDVWGIDFMGPFPSSYGNEYILVAVDYVSKWVEAIASPKNDAAVVLKMFKKIIFPRFGVPRVVISDGGKHFINKVFANLLAKHGVKHKVATPYHPQTCGQVELSNREIKGILEKTVEYKALWATKLMNFDIKPAAERRLVQLNELDEIRLNAYESSRIYKERTKAIHDKKIILKQFTEGDKVLLFNSRLKLFPGKLRSRWSGPFVVKEMRSNGSAILLDNDEKPFSTNGQRMKPYLANSIPEESTTSRYLMLLVSLTFECRNSTLHNLDPRSCRSIDPMRGSIDPVLDVASSKLPVAGDRSIPGVDRSIQMMDVACSKLPVAGDRSIPGVDRSIQMMDVAGWFYQGLGIDRSHHRIDRSQVLVSSICKDMGRTNEVAGTSRPRTGTSKAPQKEDPNKRPVTGVWDKEDTKLMAALKPVKVLPTLIACQFTLSRLGILDDVATVFETLGMGRLWRVEHRVYPKLVREFIATCRLTYKNPTKPTAGEGTLTFFLNRVHYSKTLFEICDMYGFTKGESVEFPKLSSAIAADFWGTIASGSYKSREAKITHIRNPVVRYVAKVIGSTLYFKPVIAAVPLSELAMLFYSVKHLLPRYADLPAPDVNIAAILCDVLVKMKNSAPTSAARCILAGTALTPLFLGCELDLSTVKYEDGQASMDVDNLVNTGYLKTTSLVYTFLGRDNFSYFCHLPNTHITSLVSLSNLEFIPDEQYLVPNPSGGVPRRRRFVDAPLADEHVVADDEIYEDYDDPVPREHAQPYLLLPEDPARYRLSPPPAGDDISRQMEWMIASTRKNNSMMHKMWRAIAKIRPCVCTRGGGADDSDRENRSKTTEDRHAERLVPAAGQSGASTSQRSPEHSPDTRLGRSRRQPGEPHSSSESPTRHR</sequence>
<dbReference type="InterPro" id="IPR050951">
    <property type="entry name" value="Retrovirus_Pol_polyprotein"/>
</dbReference>
<dbReference type="GO" id="GO:0004519">
    <property type="term" value="F:endonuclease activity"/>
    <property type="evidence" value="ECO:0007669"/>
    <property type="project" value="UniProtKB-KW"/>
</dbReference>
<dbReference type="Pfam" id="PF00078">
    <property type="entry name" value="RVT_1"/>
    <property type="match status" value="1"/>
</dbReference>
<feature type="region of interest" description="Disordered" evidence="7">
    <location>
        <begin position="2011"/>
        <end position="2040"/>
    </location>
</feature>
<gene>
    <name evidence="9" type="ORF">ISN45_Aa01g013000</name>
</gene>
<accession>A0A8T2C0E8</accession>
<evidence type="ECO:0000256" key="1">
    <source>
        <dbReference type="ARBA" id="ARBA00022679"/>
    </source>
</evidence>
<keyword evidence="10" id="KW-1185">Reference proteome</keyword>
<evidence type="ECO:0000256" key="2">
    <source>
        <dbReference type="ARBA" id="ARBA00022695"/>
    </source>
</evidence>
<dbReference type="Pfam" id="PF17917">
    <property type="entry name" value="RT_RNaseH"/>
    <property type="match status" value="1"/>
</dbReference>
<feature type="compositionally biased region" description="Basic and acidic residues" evidence="7">
    <location>
        <begin position="2458"/>
        <end position="2472"/>
    </location>
</feature>
<dbReference type="InterPro" id="IPR000477">
    <property type="entry name" value="RT_dom"/>
</dbReference>
<dbReference type="InterPro" id="IPR004312">
    <property type="entry name" value="ATHILA_Orf1_C"/>
</dbReference>
<evidence type="ECO:0000313" key="9">
    <source>
        <dbReference type="EMBL" id="KAG7592409.1"/>
    </source>
</evidence>
<feature type="region of interest" description="Disordered" evidence="7">
    <location>
        <begin position="544"/>
        <end position="566"/>
    </location>
</feature>
<feature type="region of interest" description="Disordered" evidence="7">
    <location>
        <begin position="2449"/>
        <end position="2518"/>
    </location>
</feature>
<evidence type="ECO:0000256" key="4">
    <source>
        <dbReference type="ARBA" id="ARBA00022759"/>
    </source>
</evidence>
<dbReference type="PANTHER" id="PTHR37984">
    <property type="entry name" value="PROTEIN CBG26694"/>
    <property type="match status" value="1"/>
</dbReference>
<dbReference type="CDD" id="cd01647">
    <property type="entry name" value="RT_LTR"/>
    <property type="match status" value="1"/>
</dbReference>
<keyword evidence="2" id="KW-0548">Nucleotidyltransferase</keyword>
<dbReference type="InterPro" id="IPR001584">
    <property type="entry name" value="Integrase_cat-core"/>
</dbReference>
<evidence type="ECO:0000256" key="6">
    <source>
        <dbReference type="ARBA" id="ARBA00022918"/>
    </source>
</evidence>
<proteinExistence type="predicted"/>
<keyword evidence="4" id="KW-0255">Endonuclease</keyword>
<comment type="caution">
    <text evidence="9">The sequence shown here is derived from an EMBL/GenBank/DDBJ whole genome shotgun (WGS) entry which is preliminary data.</text>
</comment>
<dbReference type="Pfam" id="PF03732">
    <property type="entry name" value="Retrotrans_gag"/>
    <property type="match status" value="1"/>
</dbReference>
<dbReference type="GO" id="GO:0015074">
    <property type="term" value="P:DNA integration"/>
    <property type="evidence" value="ECO:0007669"/>
    <property type="project" value="InterPro"/>
</dbReference>
<keyword evidence="3" id="KW-0540">Nuclease</keyword>
<feature type="region of interest" description="Disordered" evidence="7">
    <location>
        <begin position="592"/>
        <end position="613"/>
    </location>
</feature>
<dbReference type="FunFam" id="3.30.70.270:FF:000020">
    <property type="entry name" value="Transposon Tf2-6 polyprotein-like Protein"/>
    <property type="match status" value="1"/>
</dbReference>
<dbReference type="PANTHER" id="PTHR37984:SF5">
    <property type="entry name" value="PROTEIN NYNRIN-LIKE"/>
    <property type="match status" value="1"/>
</dbReference>
<evidence type="ECO:0000259" key="8">
    <source>
        <dbReference type="PROSITE" id="PS50994"/>
    </source>
</evidence>
<feature type="compositionally biased region" description="Basic and acidic residues" evidence="7">
    <location>
        <begin position="2488"/>
        <end position="2497"/>
    </location>
</feature>
<dbReference type="InterPro" id="IPR005162">
    <property type="entry name" value="Retrotrans_gag_dom"/>
</dbReference>
<feature type="compositionally biased region" description="Low complexity" evidence="7">
    <location>
        <begin position="71"/>
        <end position="86"/>
    </location>
</feature>
<evidence type="ECO:0000256" key="5">
    <source>
        <dbReference type="ARBA" id="ARBA00022801"/>
    </source>
</evidence>
<dbReference type="Pfam" id="PF17921">
    <property type="entry name" value="Integrase_H2C2"/>
    <property type="match status" value="1"/>
</dbReference>
<dbReference type="Proteomes" id="UP000694240">
    <property type="component" value="Chromosome 6"/>
</dbReference>
<reference evidence="9 10" key="1">
    <citation type="submission" date="2020-12" db="EMBL/GenBank/DDBJ databases">
        <title>Concerted genomic and epigenomic changes stabilize Arabidopsis allopolyploids.</title>
        <authorList>
            <person name="Chen Z."/>
        </authorList>
    </citation>
    <scope>NUCLEOTIDE SEQUENCE [LARGE SCALE GENOMIC DNA]</scope>
    <source>
        <strain evidence="9">Allo738</strain>
        <tissue evidence="9">Leaf</tissue>
    </source>
</reference>
<dbReference type="InterPro" id="IPR041373">
    <property type="entry name" value="RT_RNaseH"/>
</dbReference>